<dbReference type="Pfam" id="PF01408">
    <property type="entry name" value="GFO_IDH_MocA"/>
    <property type="match status" value="1"/>
</dbReference>
<dbReference type="Gene3D" id="3.40.50.720">
    <property type="entry name" value="NAD(P)-binding Rossmann-like Domain"/>
    <property type="match status" value="1"/>
</dbReference>
<gene>
    <name evidence="3" type="ORF">ACFS1K_17810</name>
</gene>
<evidence type="ECO:0000259" key="2">
    <source>
        <dbReference type="Pfam" id="PF22725"/>
    </source>
</evidence>
<dbReference type="InterPro" id="IPR036291">
    <property type="entry name" value="NAD(P)-bd_dom_sf"/>
</dbReference>
<proteinExistence type="predicted"/>
<dbReference type="RefSeq" id="WP_251809247.1">
    <property type="nucleotide sequence ID" value="NZ_CP166679.1"/>
</dbReference>
<sequence length="339" mass="38285">MMTKKTIKTGILSFGMSGKLFQAPFLEVHSGFQLMAVVERSTKKAKEIYPHIKSYDSIEALLADSEIELVVVNTPNFTHFNFALMALKANKHVLVEKPFCVTTAEAKELFEVAQEKGRHILPYQNRRYDSDFLSVKQVLESGKLGSLVEAHLRYDRYRHHIGPKVAKETPVPGSGLLYDLGPHLLDAVIALFGYPKEWKKNTGQFRPNTQVDDYAHIHLLYPEGFQVFVTMSMLVVQPQASFVLHGTKGSYFKQRTDIQETQLLDGLAPDHPSFGVEEADKNGVLYTLDEKGEKQMEETAPITSSYLHLFDAVYQTIVEEIPYPVSHDDILQQLAILEG</sequence>
<dbReference type="SUPFAM" id="SSF51735">
    <property type="entry name" value="NAD(P)-binding Rossmann-fold domains"/>
    <property type="match status" value="1"/>
</dbReference>
<feature type="domain" description="GFO/IDH/MocA-like oxidoreductase" evidence="2">
    <location>
        <begin position="132"/>
        <end position="251"/>
    </location>
</feature>
<dbReference type="PANTHER" id="PTHR43708">
    <property type="entry name" value="CONSERVED EXPRESSED OXIDOREDUCTASE (EUROFUNG)"/>
    <property type="match status" value="1"/>
</dbReference>
<accession>A0ABW5VKA7</accession>
<dbReference type="Gene3D" id="3.30.360.10">
    <property type="entry name" value="Dihydrodipicolinate Reductase, domain 2"/>
    <property type="match status" value="1"/>
</dbReference>
<feature type="domain" description="Gfo/Idh/MocA-like oxidoreductase N-terminal" evidence="1">
    <location>
        <begin position="8"/>
        <end position="119"/>
    </location>
</feature>
<reference evidence="4" key="1">
    <citation type="journal article" date="2019" name="Int. J. Syst. Evol. Microbiol.">
        <title>The Global Catalogue of Microorganisms (GCM) 10K type strain sequencing project: providing services to taxonomists for standard genome sequencing and annotation.</title>
        <authorList>
            <consortium name="The Broad Institute Genomics Platform"/>
            <consortium name="The Broad Institute Genome Sequencing Center for Infectious Disease"/>
            <person name="Wu L."/>
            <person name="Ma J."/>
        </authorList>
    </citation>
    <scope>NUCLEOTIDE SEQUENCE [LARGE SCALE GENOMIC DNA]</scope>
    <source>
        <strain evidence="4">KCTC 52924</strain>
    </source>
</reference>
<keyword evidence="4" id="KW-1185">Reference proteome</keyword>
<dbReference type="PANTHER" id="PTHR43708:SF7">
    <property type="entry name" value="OXIDOREDUCTASE"/>
    <property type="match status" value="1"/>
</dbReference>
<dbReference type="InterPro" id="IPR000683">
    <property type="entry name" value="Gfo/Idh/MocA-like_OxRdtase_N"/>
</dbReference>
<dbReference type="Proteomes" id="UP001597532">
    <property type="component" value="Unassembled WGS sequence"/>
</dbReference>
<comment type="caution">
    <text evidence="3">The sequence shown here is derived from an EMBL/GenBank/DDBJ whole genome shotgun (WGS) entry which is preliminary data.</text>
</comment>
<name>A0ABW5VKA7_9FLAO</name>
<evidence type="ECO:0000313" key="3">
    <source>
        <dbReference type="EMBL" id="MFD2791629.1"/>
    </source>
</evidence>
<dbReference type="EMBL" id="JBHUOK010000033">
    <property type="protein sequence ID" value="MFD2791629.1"/>
    <property type="molecule type" value="Genomic_DNA"/>
</dbReference>
<evidence type="ECO:0000259" key="1">
    <source>
        <dbReference type="Pfam" id="PF01408"/>
    </source>
</evidence>
<dbReference type="Pfam" id="PF22725">
    <property type="entry name" value="GFO_IDH_MocA_C3"/>
    <property type="match status" value="1"/>
</dbReference>
<protein>
    <submittedName>
        <fullName evidence="3">Gfo/Idh/MocA family oxidoreductase</fullName>
    </submittedName>
</protein>
<dbReference type="InterPro" id="IPR051317">
    <property type="entry name" value="Gfo/Idh/MocA_oxidoreduct"/>
</dbReference>
<dbReference type="InterPro" id="IPR055170">
    <property type="entry name" value="GFO_IDH_MocA-like_dom"/>
</dbReference>
<evidence type="ECO:0000313" key="4">
    <source>
        <dbReference type="Proteomes" id="UP001597532"/>
    </source>
</evidence>
<organism evidence="3 4">
    <name type="scientific">Arenibacter antarcticus</name>
    <dbReference type="NCBI Taxonomy" id="2040469"/>
    <lineage>
        <taxon>Bacteria</taxon>
        <taxon>Pseudomonadati</taxon>
        <taxon>Bacteroidota</taxon>
        <taxon>Flavobacteriia</taxon>
        <taxon>Flavobacteriales</taxon>
        <taxon>Flavobacteriaceae</taxon>
        <taxon>Arenibacter</taxon>
    </lineage>
</organism>